<evidence type="ECO:0000313" key="1">
    <source>
        <dbReference type="EMBL" id="MCM6761386.1"/>
    </source>
</evidence>
<protein>
    <submittedName>
        <fullName evidence="1">Uncharacterized protein</fullName>
    </submittedName>
</protein>
<keyword evidence="2" id="KW-1185">Reference proteome</keyword>
<dbReference type="EMBL" id="JAMRYM010000005">
    <property type="protein sequence ID" value="MCM6761386.1"/>
    <property type="molecule type" value="Genomic_DNA"/>
</dbReference>
<dbReference type="AlphaFoldDB" id="A0A9X2DYG8"/>
<name>A0A9X2DYG8_9MICO</name>
<sequence>MRWWKRTLASAESGVGEAAAARKSSEESLEEVKKIVPHVEEVTRSLDITRTNNHFAIRIAAAYGYAQPGKAPE</sequence>
<dbReference type="RefSeq" id="WP_251943536.1">
    <property type="nucleotide sequence ID" value="NZ_JAMRYM010000005.1"/>
</dbReference>
<dbReference type="Pfam" id="PF24596">
    <property type="entry name" value="DUF7620"/>
    <property type="match status" value="1"/>
</dbReference>
<dbReference type="InterPro" id="IPR056037">
    <property type="entry name" value="DUF7620"/>
</dbReference>
<dbReference type="Proteomes" id="UP001155240">
    <property type="component" value="Unassembled WGS sequence"/>
</dbReference>
<accession>A0A9X2DYG8</accession>
<reference evidence="1" key="1">
    <citation type="submission" date="2022-06" db="EMBL/GenBank/DDBJ databases">
        <title>Whole genome shotgun sequencing (WGS) of Rathayibacter sp. ZW T2_19, isolated from stored onions (Allium cepa).</title>
        <authorList>
            <person name="Stoll D.A."/>
            <person name="Huch M."/>
        </authorList>
    </citation>
    <scope>NUCLEOTIDE SEQUENCE</scope>
    <source>
        <strain evidence="1">ZW T2_19</strain>
    </source>
</reference>
<comment type="caution">
    <text evidence="1">The sequence shown here is derived from an EMBL/GenBank/DDBJ whole genome shotgun (WGS) entry which is preliminary data.</text>
</comment>
<organism evidence="1 2">
    <name type="scientific">Rathayibacter rubneri</name>
    <dbReference type="NCBI Taxonomy" id="2950106"/>
    <lineage>
        <taxon>Bacteria</taxon>
        <taxon>Bacillati</taxon>
        <taxon>Actinomycetota</taxon>
        <taxon>Actinomycetes</taxon>
        <taxon>Micrococcales</taxon>
        <taxon>Microbacteriaceae</taxon>
        <taxon>Rathayibacter</taxon>
    </lineage>
</organism>
<gene>
    <name evidence="1" type="ORF">NB037_03055</name>
</gene>
<evidence type="ECO:0000313" key="2">
    <source>
        <dbReference type="Proteomes" id="UP001155240"/>
    </source>
</evidence>
<proteinExistence type="predicted"/>